<gene>
    <name evidence="1" type="ORF">Goslar_00227</name>
</gene>
<dbReference type="EMBL" id="MK327938">
    <property type="protein sequence ID" value="QBO64019.1"/>
    <property type="molecule type" value="Genomic_DNA"/>
</dbReference>
<reference evidence="1 2" key="1">
    <citation type="submission" date="2018-12" db="EMBL/GenBank/DDBJ databases">
        <title>Still something new to discover - new insights into E. coli phage diversity and taxonomy.</title>
        <authorList>
            <person name="Korf I.H.E."/>
            <person name="Adriaennsens E."/>
            <person name="Dreiseikelmann B."/>
            <person name="Kropinski A."/>
            <person name="Nimtz M."/>
            <person name="Meier-Kolthoff J.P."/>
            <person name="Rohde M."/>
            <person name="van Raaij M."/>
            <person name="Wittmann J."/>
        </authorList>
    </citation>
    <scope>NUCLEOTIDE SEQUENCE [LARGE SCALE GENOMIC DNA]</scope>
</reference>
<name>A0A482GKU5_BPGOS</name>
<sequence>MNQEQLNTARAASFVALTNAVTLVAEVVRQTVGNDAADPDVNKKVMPLGLEDAVAARLNSRLETKEPVGSNALEGAQ</sequence>
<evidence type="ECO:0000313" key="1">
    <source>
        <dbReference type="EMBL" id="QBO64019.1"/>
    </source>
</evidence>
<organism evidence="1 2">
    <name type="scientific">Escherichia phage vB_EcoM_Goslar</name>
    <dbReference type="NCBI Taxonomy" id="2502409"/>
    <lineage>
        <taxon>Viruses</taxon>
        <taxon>Duplodnaviria</taxon>
        <taxon>Heunggongvirae</taxon>
        <taxon>Uroviricota</taxon>
        <taxon>Caudoviricetes</taxon>
        <taxon>Chimalliviridae</taxon>
        <taxon>Goslarvirus</taxon>
        <taxon>Goslarvirus goslar</taxon>
    </lineage>
</organism>
<evidence type="ECO:0000313" key="2">
    <source>
        <dbReference type="Proteomes" id="UP000294673"/>
    </source>
</evidence>
<organismHost>
    <name type="scientific">Escherichia coli</name>
    <dbReference type="NCBI Taxonomy" id="562"/>
</organismHost>
<protein>
    <submittedName>
        <fullName evidence="1">Uncharacterized protein</fullName>
    </submittedName>
</protein>
<dbReference type="Proteomes" id="UP000294673">
    <property type="component" value="Segment"/>
</dbReference>
<accession>A0A482GKU5</accession>
<proteinExistence type="predicted"/>
<keyword evidence="2" id="KW-1185">Reference proteome</keyword>